<accession>E9HTH6</accession>
<dbReference type="OrthoDB" id="124582at2759"/>
<keyword evidence="2" id="KW-1185">Reference proteome</keyword>
<evidence type="ECO:0008006" key="3">
    <source>
        <dbReference type="Google" id="ProtNLM"/>
    </source>
</evidence>
<dbReference type="Gene3D" id="2.60.120.620">
    <property type="entry name" value="q2cbj1_9rhob like domain"/>
    <property type="match status" value="1"/>
</dbReference>
<gene>
    <name evidence="1" type="ORF">DAPPUDRAFT_304161</name>
</gene>
<dbReference type="EMBL" id="GL732773">
    <property type="protein sequence ID" value="EFX64960.1"/>
    <property type="molecule type" value="Genomic_DNA"/>
</dbReference>
<dbReference type="PANTHER" id="PTHR33099">
    <property type="entry name" value="FE2OG DIOXYGENASE DOMAIN-CONTAINING PROTEIN"/>
    <property type="match status" value="1"/>
</dbReference>
<dbReference type="AlphaFoldDB" id="E9HTH6"/>
<evidence type="ECO:0000313" key="1">
    <source>
        <dbReference type="EMBL" id="EFX64960.1"/>
    </source>
</evidence>
<protein>
    <recommendedName>
        <fullName evidence="3">Prolyl 4-hydroxylase alpha subunit Fe(2+) 2OG dioxygenase domain-containing protein</fullName>
    </recommendedName>
</protein>
<dbReference type="InParanoid" id="E9HTH6"/>
<dbReference type="Proteomes" id="UP000000305">
    <property type="component" value="Unassembled WGS sequence"/>
</dbReference>
<dbReference type="HOGENOM" id="CLU_252590_0_0_1"/>
<proteinExistence type="predicted"/>
<dbReference type="KEGG" id="dpx:DAPPUDRAFT_304161"/>
<sequence length="1223" mass="138663">MVDRNRLITALQLKNQDSDFGKFAWGQQLNGEVLHAVEIQGLGNLQVPFSVEDVEKLKSISELAPHGKGLNGVVDSNVKNAWQIDGSKISALHPTNFIHTTLADILVQALYHLQLGWLVENLDSDNVEVCIDKLMLYDSGGHYKRLCELGLEQGICAVMILQLPVQNGYLGGRLKIDHGSTAKYFEFEKGSDHCHFLTAFRSSCKHELEPITSGWRATLVINFIWKNAFYVTKIPQTLSTLVIPDVLQLLTEIRASINPWFRHFSQVTQRPNSDCPEIPTVSETGTEVNQPISSFKTDAFNLQVEAVLQPSPMDLTHDVSRQLHFDLKVANIDRYYQTYLEYSSSIDVRDCGENPRNTNKLHPKVDMLAFLLENEYPLTDLSFFGLRGHDVFLSRLLLSGNFLDVHLAIMSQPEMSTDSSREETCIGAVQMEHWISSSNTLLPFKRILVDTNQIVSDFQLKSRCHIANQEERNENGDRVPQFYQKQPVLVIWPRYQSFRIKCLYAFDDLLDQMERQLHTASREKTIETLRRIISFCCEDPLAVFMDSTCVPGERTCRLLHLCVFLRARQEGFQLLELMSTDFRNAELCGESQSLCYEGIRSNGVAQLIAEFECRVGGTRWAACSRLVLKMISPIRLSNQMEFIVNLAGYLRDRCCSDGAFQIMDCVAFILPKLEPSFIASLGQKDIDSYANFVVDCEADPTTASAQRIVGFATLFPHLDPYEQCRLVVDLRRRIRFGGVPSCMHLYQELFRALPSCNLHAPGPIKHVIVAVVSSFFQLGDPELIQILMKKICSLGPNTSERPAQENGLIDVLLLSGEFWDLATSSDLGKSMLTSLIEAQILSVMCMFDQLITPSEESLATQQIQQTGELEKFDCTKRIDFLENLSQLELHNQHCELIREARTALITTWINGFCLLLDRERSFATPSSSTDPLQVNITDFLKTFIKMEKNLYDNNRQNVSIDSVTQPCLKTVSSCFTVYRDLNRQFVGEDVISLLAPTIKLVVKIAKCLFWLGDDVSLETFCQKICTSVPLNEENLLVKKIVSCSSVWSLACTSPPSLATFYVFLDRHIDYLKTIKEPVFSFGQPCAQLPQYPEVEVFLRSSEERMTYHSLASIFHARSFADELTKVCLKNGWCSLKVQAMGSARSAFCEIVKTQDMYQMKMKRFQIVQQELSEMLSLRQNFESKSTESDLSKRLSDMHHNVDDILFSAMKGDGNEPEIIVISD</sequence>
<reference evidence="1 2" key="1">
    <citation type="journal article" date="2011" name="Science">
        <title>The ecoresponsive genome of Daphnia pulex.</title>
        <authorList>
            <person name="Colbourne J.K."/>
            <person name="Pfrender M.E."/>
            <person name="Gilbert D."/>
            <person name="Thomas W.K."/>
            <person name="Tucker A."/>
            <person name="Oakley T.H."/>
            <person name="Tokishita S."/>
            <person name="Aerts A."/>
            <person name="Arnold G.J."/>
            <person name="Basu M.K."/>
            <person name="Bauer D.J."/>
            <person name="Caceres C.E."/>
            <person name="Carmel L."/>
            <person name="Casola C."/>
            <person name="Choi J.H."/>
            <person name="Detter J.C."/>
            <person name="Dong Q."/>
            <person name="Dusheyko S."/>
            <person name="Eads B.D."/>
            <person name="Frohlich T."/>
            <person name="Geiler-Samerotte K.A."/>
            <person name="Gerlach D."/>
            <person name="Hatcher P."/>
            <person name="Jogdeo S."/>
            <person name="Krijgsveld J."/>
            <person name="Kriventseva E.V."/>
            <person name="Kultz D."/>
            <person name="Laforsch C."/>
            <person name="Lindquist E."/>
            <person name="Lopez J."/>
            <person name="Manak J.R."/>
            <person name="Muller J."/>
            <person name="Pangilinan J."/>
            <person name="Patwardhan R.P."/>
            <person name="Pitluck S."/>
            <person name="Pritham E.J."/>
            <person name="Rechtsteiner A."/>
            <person name="Rho M."/>
            <person name="Rogozin I.B."/>
            <person name="Sakarya O."/>
            <person name="Salamov A."/>
            <person name="Schaack S."/>
            <person name="Shapiro H."/>
            <person name="Shiga Y."/>
            <person name="Skalitzky C."/>
            <person name="Smith Z."/>
            <person name="Souvorov A."/>
            <person name="Sung W."/>
            <person name="Tang Z."/>
            <person name="Tsuchiya D."/>
            <person name="Tu H."/>
            <person name="Vos H."/>
            <person name="Wang M."/>
            <person name="Wolf Y.I."/>
            <person name="Yamagata H."/>
            <person name="Yamada T."/>
            <person name="Ye Y."/>
            <person name="Shaw J.R."/>
            <person name="Andrews J."/>
            <person name="Crease T.J."/>
            <person name="Tang H."/>
            <person name="Lucas S.M."/>
            <person name="Robertson H.M."/>
            <person name="Bork P."/>
            <person name="Koonin E.V."/>
            <person name="Zdobnov E.M."/>
            <person name="Grigoriev I.V."/>
            <person name="Lynch M."/>
            <person name="Boore J.L."/>
        </authorList>
    </citation>
    <scope>NUCLEOTIDE SEQUENCE [LARGE SCALE GENOMIC DNA]</scope>
</reference>
<evidence type="ECO:0000313" key="2">
    <source>
        <dbReference type="Proteomes" id="UP000000305"/>
    </source>
</evidence>
<name>E9HTH6_DAPPU</name>
<dbReference type="eggNOG" id="ENOG502QWAB">
    <property type="taxonomic scope" value="Eukaryota"/>
</dbReference>
<organism evidence="1 2">
    <name type="scientific">Daphnia pulex</name>
    <name type="common">Water flea</name>
    <dbReference type="NCBI Taxonomy" id="6669"/>
    <lineage>
        <taxon>Eukaryota</taxon>
        <taxon>Metazoa</taxon>
        <taxon>Ecdysozoa</taxon>
        <taxon>Arthropoda</taxon>
        <taxon>Crustacea</taxon>
        <taxon>Branchiopoda</taxon>
        <taxon>Diplostraca</taxon>
        <taxon>Cladocera</taxon>
        <taxon>Anomopoda</taxon>
        <taxon>Daphniidae</taxon>
        <taxon>Daphnia</taxon>
    </lineage>
</organism>
<dbReference type="PhylomeDB" id="E9HTH6"/>
<dbReference type="PANTHER" id="PTHR33099:SF7">
    <property type="entry name" value="MYND-TYPE DOMAIN-CONTAINING PROTEIN"/>
    <property type="match status" value="1"/>
</dbReference>